<dbReference type="FunFam" id="3.10.20.30:FF:000010">
    <property type="entry name" value="Molybdopterin synthase sulfur carrier subunit"/>
    <property type="match status" value="1"/>
</dbReference>
<dbReference type="Pfam" id="PF02597">
    <property type="entry name" value="ThiS"/>
    <property type="match status" value="1"/>
</dbReference>
<dbReference type="SUPFAM" id="SSF54285">
    <property type="entry name" value="MoaD/ThiS"/>
    <property type="match status" value="1"/>
</dbReference>
<evidence type="ECO:0000256" key="2">
    <source>
        <dbReference type="ARBA" id="ARBA00022741"/>
    </source>
</evidence>
<dbReference type="GO" id="GO:0000166">
    <property type="term" value="F:nucleotide binding"/>
    <property type="evidence" value="ECO:0007669"/>
    <property type="project" value="UniProtKB-KW"/>
</dbReference>
<sequence>MSTKAVTDTVVPASNSNSIKVLFFARLREKMGFSEVNFALSQAVTVADLQVLLGEQYPHFFDLPQPILVAVNQEFAGPEQLIAIGDEVAFFPPVTGG</sequence>
<dbReference type="RefSeq" id="WP_114898406.1">
    <property type="nucleotide sequence ID" value="NZ_CP031222.1"/>
</dbReference>
<dbReference type="Gene3D" id="3.10.20.30">
    <property type="match status" value="1"/>
</dbReference>
<dbReference type="InterPro" id="IPR012675">
    <property type="entry name" value="Beta-grasp_dom_sf"/>
</dbReference>
<dbReference type="Proteomes" id="UP000253940">
    <property type="component" value="Chromosome"/>
</dbReference>
<dbReference type="NCBIfam" id="TIGR01682">
    <property type="entry name" value="moaD"/>
    <property type="match status" value="1"/>
</dbReference>
<accession>A0A345P4T7</accession>
<evidence type="ECO:0000256" key="1">
    <source>
        <dbReference type="ARBA" id="ARBA00005046"/>
    </source>
</evidence>
<dbReference type="GO" id="GO:0006777">
    <property type="term" value="P:Mo-molybdopterin cofactor biosynthetic process"/>
    <property type="evidence" value="ECO:0007669"/>
    <property type="project" value="UniProtKB-KW"/>
</dbReference>
<comment type="similarity">
    <text evidence="4">Belongs to the MoaD family.</text>
</comment>
<name>A0A345P4T7_9GAMM</name>
<reference evidence="6 7" key="1">
    <citation type="submission" date="2018-07" db="EMBL/GenBank/DDBJ databases">
        <title>Genome sequencing of Moraxellaceae gen. HYN0046.</title>
        <authorList>
            <person name="Kim M."/>
            <person name="Yi H."/>
        </authorList>
    </citation>
    <scope>NUCLEOTIDE SEQUENCE [LARGE SCALE GENOMIC DNA]</scope>
    <source>
        <strain evidence="6 7">HYN0046</strain>
    </source>
</reference>
<evidence type="ECO:0000256" key="3">
    <source>
        <dbReference type="ARBA" id="ARBA00023150"/>
    </source>
</evidence>
<dbReference type="UniPathway" id="UPA00344"/>
<evidence type="ECO:0000313" key="7">
    <source>
        <dbReference type="Proteomes" id="UP000253940"/>
    </source>
</evidence>
<keyword evidence="2" id="KW-0547">Nucleotide-binding</keyword>
<evidence type="ECO:0000256" key="5">
    <source>
        <dbReference type="ARBA" id="ARBA00024247"/>
    </source>
</evidence>
<dbReference type="KEGG" id="mbah:HYN46_05250"/>
<protein>
    <recommendedName>
        <fullName evidence="5">Molybdopterin synthase sulfur carrier subunit</fullName>
    </recommendedName>
</protein>
<evidence type="ECO:0000313" key="6">
    <source>
        <dbReference type="EMBL" id="AXI02296.1"/>
    </source>
</evidence>
<proteinExistence type="inferred from homology"/>
<dbReference type="GO" id="GO:1990133">
    <property type="term" value="C:molybdopterin adenylyltransferase complex"/>
    <property type="evidence" value="ECO:0007669"/>
    <property type="project" value="TreeGrafter"/>
</dbReference>
<dbReference type="InterPro" id="IPR016155">
    <property type="entry name" value="Mopterin_synth/thiamin_S_b"/>
</dbReference>
<dbReference type="EMBL" id="CP031222">
    <property type="protein sequence ID" value="AXI02296.1"/>
    <property type="molecule type" value="Genomic_DNA"/>
</dbReference>
<keyword evidence="3" id="KW-0501">Molybdenum cofactor biosynthesis</keyword>
<dbReference type="CDD" id="cd00754">
    <property type="entry name" value="Ubl_MoaD"/>
    <property type="match status" value="1"/>
</dbReference>
<evidence type="ECO:0000256" key="4">
    <source>
        <dbReference type="ARBA" id="ARBA00024200"/>
    </source>
</evidence>
<gene>
    <name evidence="6" type="primary">moaD</name>
    <name evidence="6" type="ORF">HYN46_05250</name>
</gene>
<dbReference type="PANTHER" id="PTHR33359:SF1">
    <property type="entry name" value="MOLYBDOPTERIN SYNTHASE SULFUR CARRIER SUBUNIT"/>
    <property type="match status" value="1"/>
</dbReference>
<keyword evidence="7" id="KW-1185">Reference proteome</keyword>
<organism evidence="6 7">
    <name type="scientific">Aquirhabdus parva</name>
    <dbReference type="NCBI Taxonomy" id="2283318"/>
    <lineage>
        <taxon>Bacteria</taxon>
        <taxon>Pseudomonadati</taxon>
        <taxon>Pseudomonadota</taxon>
        <taxon>Gammaproteobacteria</taxon>
        <taxon>Moraxellales</taxon>
        <taxon>Moraxellaceae</taxon>
        <taxon>Aquirhabdus</taxon>
    </lineage>
</organism>
<dbReference type="InterPro" id="IPR044672">
    <property type="entry name" value="MOCS2A"/>
</dbReference>
<dbReference type="AlphaFoldDB" id="A0A345P4T7"/>
<dbReference type="InterPro" id="IPR003749">
    <property type="entry name" value="ThiS/MoaD-like"/>
</dbReference>
<dbReference type="OrthoDB" id="9801945at2"/>
<comment type="pathway">
    <text evidence="1">Cofactor biosynthesis; molybdopterin biosynthesis.</text>
</comment>
<dbReference type="PANTHER" id="PTHR33359">
    <property type="entry name" value="MOLYBDOPTERIN SYNTHASE SULFUR CARRIER SUBUNIT"/>
    <property type="match status" value="1"/>
</dbReference>